<sequence length="188" mass="21204">MKVGNRGDYGMFGIEWDHNYYRARECQGYNDWEGGHGTEWCCADPAKVPNLTKFILSLLPQLRTPRPENFNVAKFQISGAETSTPKEASRFEALPVEITGQITSFLSTPSLLALRLSSKTLASRLCIDQQFWSTDTSVNDAPRDWKALAKQLAKKDDIMMAEGSLLASPIGFRNRCRIWRIIEEALSL</sequence>
<dbReference type="EMBL" id="NPIC01000005">
    <property type="protein sequence ID" value="RDL36178.1"/>
    <property type="molecule type" value="Genomic_DNA"/>
</dbReference>
<dbReference type="STRING" id="2656787.A0A370TKX8"/>
<gene>
    <name evidence="2" type="ORF">BP5553_06790</name>
</gene>
<evidence type="ECO:0000313" key="2">
    <source>
        <dbReference type="EMBL" id="RDL36178.1"/>
    </source>
</evidence>
<evidence type="ECO:0000313" key="3">
    <source>
        <dbReference type="Proteomes" id="UP000254866"/>
    </source>
</evidence>
<dbReference type="AlphaFoldDB" id="A0A370TKX8"/>
<dbReference type="InterPro" id="IPR036047">
    <property type="entry name" value="F-box-like_dom_sf"/>
</dbReference>
<protein>
    <recommendedName>
        <fullName evidence="1">F-box domain-containing protein</fullName>
    </recommendedName>
</protein>
<feature type="domain" description="F-box" evidence="1">
    <location>
        <begin position="88"/>
        <end position="135"/>
    </location>
</feature>
<dbReference type="RefSeq" id="XP_031868834.1">
    <property type="nucleotide sequence ID" value="XM_032015413.1"/>
</dbReference>
<dbReference type="InterPro" id="IPR001810">
    <property type="entry name" value="F-box_dom"/>
</dbReference>
<proteinExistence type="predicted"/>
<dbReference type="OrthoDB" id="3932329at2759"/>
<dbReference type="GeneID" id="43599639"/>
<organism evidence="2 3">
    <name type="scientific">Venustampulla echinocandica</name>
    <dbReference type="NCBI Taxonomy" id="2656787"/>
    <lineage>
        <taxon>Eukaryota</taxon>
        <taxon>Fungi</taxon>
        <taxon>Dikarya</taxon>
        <taxon>Ascomycota</taxon>
        <taxon>Pezizomycotina</taxon>
        <taxon>Leotiomycetes</taxon>
        <taxon>Helotiales</taxon>
        <taxon>Pleuroascaceae</taxon>
        <taxon>Venustampulla</taxon>
    </lineage>
</organism>
<dbReference type="Pfam" id="PF12937">
    <property type="entry name" value="F-box-like"/>
    <property type="match status" value="1"/>
</dbReference>
<keyword evidence="3" id="KW-1185">Reference proteome</keyword>
<comment type="caution">
    <text evidence="2">The sequence shown here is derived from an EMBL/GenBank/DDBJ whole genome shotgun (WGS) entry which is preliminary data.</text>
</comment>
<evidence type="ECO:0000259" key="1">
    <source>
        <dbReference type="PROSITE" id="PS50181"/>
    </source>
</evidence>
<dbReference type="SUPFAM" id="SSF81383">
    <property type="entry name" value="F-box domain"/>
    <property type="match status" value="1"/>
</dbReference>
<dbReference type="Proteomes" id="UP000254866">
    <property type="component" value="Unassembled WGS sequence"/>
</dbReference>
<reference evidence="2 3" key="1">
    <citation type="journal article" date="2018" name="IMA Fungus">
        <title>IMA Genome-F 9: Draft genome sequence of Annulohypoxylon stygium, Aspergillus mulundensis, Berkeleyomyces basicola (syn. Thielaviopsis basicola), Ceratocystis smalleyi, two Cercospora beticola strains, Coleophoma cylindrospora, Fusarium fracticaudum, Phialophora cf. hyalina, and Morchella septimelata.</title>
        <authorList>
            <person name="Wingfield B.D."/>
            <person name="Bills G.F."/>
            <person name="Dong Y."/>
            <person name="Huang W."/>
            <person name="Nel W.J."/>
            <person name="Swalarsk-Parry B.S."/>
            <person name="Vaghefi N."/>
            <person name="Wilken P.M."/>
            <person name="An Z."/>
            <person name="de Beer Z.W."/>
            <person name="De Vos L."/>
            <person name="Chen L."/>
            <person name="Duong T.A."/>
            <person name="Gao Y."/>
            <person name="Hammerbacher A."/>
            <person name="Kikkert J.R."/>
            <person name="Li Y."/>
            <person name="Li H."/>
            <person name="Li K."/>
            <person name="Li Q."/>
            <person name="Liu X."/>
            <person name="Ma X."/>
            <person name="Naidoo K."/>
            <person name="Pethybridge S.J."/>
            <person name="Sun J."/>
            <person name="Steenkamp E.T."/>
            <person name="van der Nest M.A."/>
            <person name="van Wyk S."/>
            <person name="Wingfield M.J."/>
            <person name="Xiong C."/>
            <person name="Yue Q."/>
            <person name="Zhang X."/>
        </authorList>
    </citation>
    <scope>NUCLEOTIDE SEQUENCE [LARGE SCALE GENOMIC DNA]</scope>
    <source>
        <strain evidence="2 3">BP 5553</strain>
    </source>
</reference>
<dbReference type="PROSITE" id="PS50181">
    <property type="entry name" value="FBOX"/>
    <property type="match status" value="1"/>
</dbReference>
<accession>A0A370TKX8</accession>
<name>A0A370TKX8_9HELO</name>